<protein>
    <submittedName>
        <fullName evidence="3">Uncharacterized protein</fullName>
    </submittedName>
</protein>
<reference evidence="2 5" key="2">
    <citation type="submission" date="2019-08" db="EMBL/GenBank/DDBJ databases">
        <title>The genome sequence of a newly discovered highly antifungal drug resistant Aspergillus species, Aspergillus tanneri NIH 1004.</title>
        <authorList>
            <person name="Mounaud S."/>
            <person name="Singh I."/>
            <person name="Joardar V."/>
            <person name="Pakala S."/>
            <person name="Pakala S."/>
            <person name="Venepally P."/>
            <person name="Chung J.K."/>
            <person name="Losada L."/>
            <person name="Nierman W.C."/>
        </authorList>
    </citation>
    <scope>NUCLEOTIDE SEQUENCE [LARGE SCALE GENOMIC DNA]</scope>
    <source>
        <strain evidence="2 5">NIH1004</strain>
    </source>
</reference>
<name>A0A4S3JP07_9EURO</name>
<dbReference type="EMBL" id="QUQM01000007">
    <property type="protein sequence ID" value="KAA8645277.1"/>
    <property type="molecule type" value="Genomic_DNA"/>
</dbReference>
<organism evidence="3 4">
    <name type="scientific">Aspergillus tanneri</name>
    <dbReference type="NCBI Taxonomy" id="1220188"/>
    <lineage>
        <taxon>Eukaryota</taxon>
        <taxon>Fungi</taxon>
        <taxon>Dikarya</taxon>
        <taxon>Ascomycota</taxon>
        <taxon>Pezizomycotina</taxon>
        <taxon>Eurotiomycetes</taxon>
        <taxon>Eurotiomycetidae</taxon>
        <taxon>Eurotiales</taxon>
        <taxon>Aspergillaceae</taxon>
        <taxon>Aspergillus</taxon>
        <taxon>Aspergillus subgen. Circumdati</taxon>
    </lineage>
</organism>
<evidence type="ECO:0000313" key="5">
    <source>
        <dbReference type="Proteomes" id="UP000324241"/>
    </source>
</evidence>
<feature type="region of interest" description="Disordered" evidence="1">
    <location>
        <begin position="115"/>
        <end position="135"/>
    </location>
</feature>
<dbReference type="Proteomes" id="UP000308092">
    <property type="component" value="Unassembled WGS sequence"/>
</dbReference>
<keyword evidence="4" id="KW-1185">Reference proteome</keyword>
<evidence type="ECO:0000313" key="2">
    <source>
        <dbReference type="EMBL" id="KAA8645277.1"/>
    </source>
</evidence>
<evidence type="ECO:0000256" key="1">
    <source>
        <dbReference type="SAM" id="MobiDB-lite"/>
    </source>
</evidence>
<accession>A0A4S3JP07</accession>
<sequence>MAIVQIVAMMQFLSSNDFTKYKVTLAKWRLMSNIQTNSAPNGSSMNSKDPFLQKLICAWCHLTTLGTRKTRGDDVETRLETNHVKDKTHFDDLEKAAILKWTNNTVSCNIEKGDVPSAASTRSGHPQAPDPCSPL</sequence>
<evidence type="ECO:0000313" key="4">
    <source>
        <dbReference type="Proteomes" id="UP000308092"/>
    </source>
</evidence>
<dbReference type="Proteomes" id="UP000324241">
    <property type="component" value="Unassembled WGS sequence"/>
</dbReference>
<dbReference type="AlphaFoldDB" id="A0A4S3JP07"/>
<dbReference type="GeneID" id="54329398"/>
<gene>
    <name evidence="2" type="ORF">ATNIH1004_006696</name>
    <name evidence="3" type="ORF">EYZ11_005405</name>
</gene>
<comment type="caution">
    <text evidence="3">The sequence shown here is derived from an EMBL/GenBank/DDBJ whole genome shotgun (WGS) entry which is preliminary data.</text>
</comment>
<dbReference type="EMBL" id="SOSA01000172">
    <property type="protein sequence ID" value="THC95121.1"/>
    <property type="molecule type" value="Genomic_DNA"/>
</dbReference>
<evidence type="ECO:0000313" key="3">
    <source>
        <dbReference type="EMBL" id="THC95121.1"/>
    </source>
</evidence>
<dbReference type="VEuPathDB" id="FungiDB:EYZ11_005405"/>
<dbReference type="RefSeq" id="XP_033424638.1">
    <property type="nucleotide sequence ID" value="XM_033571323.1"/>
</dbReference>
<reference evidence="3 4" key="1">
    <citation type="submission" date="2019-03" db="EMBL/GenBank/DDBJ databases">
        <title>The genome sequence of a newly discovered highly antifungal drug resistant Aspergillus species, Aspergillus tanneri NIH 1004.</title>
        <authorList>
            <person name="Mounaud S."/>
            <person name="Singh I."/>
            <person name="Joardar V."/>
            <person name="Pakala S."/>
            <person name="Pakala S."/>
            <person name="Venepally P."/>
            <person name="Hoover J."/>
            <person name="Nierman W."/>
            <person name="Chung J."/>
            <person name="Losada L."/>
        </authorList>
    </citation>
    <scope>NUCLEOTIDE SEQUENCE [LARGE SCALE GENOMIC DNA]</scope>
    <source>
        <strain evidence="3 4">NIH1004</strain>
    </source>
</reference>
<proteinExistence type="predicted"/>